<comment type="caution">
    <text evidence="1">The sequence shown here is derived from an EMBL/GenBank/DDBJ whole genome shotgun (WGS) entry which is preliminary data.</text>
</comment>
<sequence>MGNDLIINASKLIGKDFGLELKEDIGNEQSLLEWLRPHIRFLLDKDFGRLLQICYRIDIGENLLKSILHESMPERVAEDLCLAIIERQKLKIELRRRFSS</sequence>
<reference evidence="2" key="1">
    <citation type="journal article" date="2019" name="Int. J. Syst. Evol. Microbiol.">
        <title>The Global Catalogue of Microorganisms (GCM) 10K type strain sequencing project: providing services to taxonomists for standard genome sequencing and annotation.</title>
        <authorList>
            <consortium name="The Broad Institute Genomics Platform"/>
            <consortium name="The Broad Institute Genome Sequencing Center for Infectious Disease"/>
            <person name="Wu L."/>
            <person name="Ma J."/>
        </authorList>
    </citation>
    <scope>NUCLEOTIDE SEQUENCE [LARGE SCALE GENOMIC DNA]</scope>
    <source>
        <strain evidence="2">CECT 8551</strain>
    </source>
</reference>
<protein>
    <submittedName>
        <fullName evidence="1">Uncharacterized protein</fullName>
    </submittedName>
</protein>
<gene>
    <name evidence="1" type="ORF">ACFOUP_16680</name>
</gene>
<organism evidence="1 2">
    <name type="scientific">Belliella kenyensis</name>
    <dbReference type="NCBI Taxonomy" id="1472724"/>
    <lineage>
        <taxon>Bacteria</taxon>
        <taxon>Pseudomonadati</taxon>
        <taxon>Bacteroidota</taxon>
        <taxon>Cytophagia</taxon>
        <taxon>Cytophagales</taxon>
        <taxon>Cyclobacteriaceae</taxon>
        <taxon>Belliella</taxon>
    </lineage>
</organism>
<dbReference type="Proteomes" id="UP001595766">
    <property type="component" value="Unassembled WGS sequence"/>
</dbReference>
<evidence type="ECO:0000313" key="2">
    <source>
        <dbReference type="Proteomes" id="UP001595766"/>
    </source>
</evidence>
<proteinExistence type="predicted"/>
<name>A0ABV8ESP8_9BACT</name>
<accession>A0ABV8ESP8</accession>
<evidence type="ECO:0000313" key="1">
    <source>
        <dbReference type="EMBL" id="MFC3978022.1"/>
    </source>
</evidence>
<keyword evidence="2" id="KW-1185">Reference proteome</keyword>
<dbReference type="EMBL" id="JBHSAV010000092">
    <property type="protein sequence ID" value="MFC3978022.1"/>
    <property type="molecule type" value="Genomic_DNA"/>
</dbReference>
<dbReference type="RefSeq" id="WP_241296194.1">
    <property type="nucleotide sequence ID" value="NZ_JAKZGR010000012.1"/>
</dbReference>